<keyword evidence="1" id="KW-1133">Transmembrane helix</keyword>
<dbReference type="AlphaFoldDB" id="A0A494YSQ9"/>
<feature type="domain" description="Uncharacterized protein YyaB-like PH" evidence="2">
    <location>
        <begin position="52"/>
        <end position="126"/>
    </location>
</feature>
<feature type="transmembrane region" description="Helical" evidence="1">
    <location>
        <begin position="33"/>
        <end position="50"/>
    </location>
</feature>
<dbReference type="GO" id="GO:0030153">
    <property type="term" value="P:bacteriocin immunity"/>
    <property type="evidence" value="ECO:0007669"/>
    <property type="project" value="InterPro"/>
</dbReference>
<proteinExistence type="predicted"/>
<evidence type="ECO:0000259" key="2">
    <source>
        <dbReference type="Pfam" id="PF06713"/>
    </source>
</evidence>
<sequence length="138" mass="15988">MYFPSKRDKWISLIVWGIVLLGVGVPLIKGQVITLFVMLVVGVFLLWFWFRTGYLIEDHHIKVRYGPIKQTVHIQDIQQVVKSKLPFSSPALSLERIQINCASKYDQVTISPENQQVFIEKLLEINPDIAIDNRLVRK</sequence>
<feature type="transmembrane region" description="Helical" evidence="1">
    <location>
        <begin position="10"/>
        <end position="27"/>
    </location>
</feature>
<keyword evidence="1" id="KW-0812">Transmembrane</keyword>
<keyword evidence="4" id="KW-1185">Reference proteome</keyword>
<reference evidence="3 4" key="1">
    <citation type="journal article" date="2015" name="Antonie Van Leeuwenhoek">
        <title>Oceanobacillus bengalensis sp. nov., a bacterium isolated from seawater of the Bay of Bengal.</title>
        <authorList>
            <person name="Yongchang O."/>
            <person name="Xiang W."/>
            <person name="Wang G."/>
        </authorList>
    </citation>
    <scope>NUCLEOTIDE SEQUENCE [LARGE SCALE GENOMIC DNA]</scope>
    <source>
        <strain evidence="3 4">MCCC 1K00260</strain>
    </source>
</reference>
<organism evidence="3 4">
    <name type="scientific">Oceanobacillus bengalensis</name>
    <dbReference type="NCBI Taxonomy" id="1435466"/>
    <lineage>
        <taxon>Bacteria</taxon>
        <taxon>Bacillati</taxon>
        <taxon>Bacillota</taxon>
        <taxon>Bacilli</taxon>
        <taxon>Bacillales</taxon>
        <taxon>Bacillaceae</taxon>
        <taxon>Oceanobacillus</taxon>
    </lineage>
</organism>
<evidence type="ECO:0000313" key="3">
    <source>
        <dbReference type="EMBL" id="RKQ13141.1"/>
    </source>
</evidence>
<comment type="caution">
    <text evidence="3">The sequence shown here is derived from an EMBL/GenBank/DDBJ whole genome shotgun (WGS) entry which is preliminary data.</text>
</comment>
<dbReference type="Proteomes" id="UP000281813">
    <property type="component" value="Unassembled WGS sequence"/>
</dbReference>
<dbReference type="InterPro" id="IPR009589">
    <property type="entry name" value="PH_YyaB-like"/>
</dbReference>
<dbReference type="RefSeq" id="WP_121134009.1">
    <property type="nucleotide sequence ID" value="NZ_JBHUFK010000005.1"/>
</dbReference>
<evidence type="ECO:0000256" key="1">
    <source>
        <dbReference type="SAM" id="Phobius"/>
    </source>
</evidence>
<dbReference type="Pfam" id="PF06713">
    <property type="entry name" value="bPH_4"/>
    <property type="match status" value="1"/>
</dbReference>
<dbReference type="OrthoDB" id="6658731at2"/>
<dbReference type="EMBL" id="RBZO01000036">
    <property type="protein sequence ID" value="RKQ13141.1"/>
    <property type="molecule type" value="Genomic_DNA"/>
</dbReference>
<gene>
    <name evidence="3" type="ORF">D8M05_17170</name>
</gene>
<accession>A0A494YSQ9</accession>
<protein>
    <recommendedName>
        <fullName evidence="2">Uncharacterized protein YyaB-like PH domain-containing protein</fullName>
    </recommendedName>
</protein>
<keyword evidence="1" id="KW-0472">Membrane</keyword>
<evidence type="ECO:0000313" key="4">
    <source>
        <dbReference type="Proteomes" id="UP000281813"/>
    </source>
</evidence>
<name>A0A494YSQ9_9BACI</name>